<sequence>MLAGRPLQPWMWCMPSRGREGLFMGSVVRAFDFKNESLAVKKGFFRDGDLDWLIRVV</sequence>
<evidence type="ECO:0000313" key="2">
    <source>
        <dbReference type="Proteomes" id="UP001141253"/>
    </source>
</evidence>
<dbReference type="EMBL" id="JAPFFI010000024">
    <property type="protein sequence ID" value="KAJ6311626.1"/>
    <property type="molecule type" value="Genomic_DNA"/>
</dbReference>
<dbReference type="Proteomes" id="UP001141253">
    <property type="component" value="Chromosome 10"/>
</dbReference>
<keyword evidence="2" id="KW-1185">Reference proteome</keyword>
<name>A0ABQ8ZTW5_9ROSI</name>
<accession>A0ABQ8ZTW5</accession>
<comment type="caution">
    <text evidence="1">The sequence shown here is derived from an EMBL/GenBank/DDBJ whole genome shotgun (WGS) entry which is preliminary data.</text>
</comment>
<reference evidence="1" key="1">
    <citation type="submission" date="2022-10" db="EMBL/GenBank/DDBJ databases">
        <authorList>
            <person name="Hyden B.L."/>
            <person name="Feng K."/>
            <person name="Yates T."/>
            <person name="Jawdy S."/>
            <person name="Smart L.B."/>
            <person name="Muchero W."/>
        </authorList>
    </citation>
    <scope>NUCLEOTIDE SEQUENCE</scope>
    <source>
        <tissue evidence="1">Shoot tip</tissue>
    </source>
</reference>
<proteinExistence type="predicted"/>
<organism evidence="1 2">
    <name type="scientific">Salix suchowensis</name>
    <dbReference type="NCBI Taxonomy" id="1278906"/>
    <lineage>
        <taxon>Eukaryota</taxon>
        <taxon>Viridiplantae</taxon>
        <taxon>Streptophyta</taxon>
        <taxon>Embryophyta</taxon>
        <taxon>Tracheophyta</taxon>
        <taxon>Spermatophyta</taxon>
        <taxon>Magnoliopsida</taxon>
        <taxon>eudicotyledons</taxon>
        <taxon>Gunneridae</taxon>
        <taxon>Pentapetalae</taxon>
        <taxon>rosids</taxon>
        <taxon>fabids</taxon>
        <taxon>Malpighiales</taxon>
        <taxon>Salicaceae</taxon>
        <taxon>Saliceae</taxon>
        <taxon>Salix</taxon>
    </lineage>
</organism>
<evidence type="ECO:0000313" key="1">
    <source>
        <dbReference type="EMBL" id="KAJ6311626.1"/>
    </source>
</evidence>
<reference evidence="1" key="2">
    <citation type="journal article" date="2023" name="Int. J. Mol. Sci.">
        <title>De Novo Assembly and Annotation of 11 Diverse Shrub Willow (Salix) Genomes Reveals Novel Gene Organization in Sex-Linked Regions.</title>
        <authorList>
            <person name="Hyden B."/>
            <person name="Feng K."/>
            <person name="Yates T.B."/>
            <person name="Jawdy S."/>
            <person name="Cereghino C."/>
            <person name="Smart L.B."/>
            <person name="Muchero W."/>
        </authorList>
    </citation>
    <scope>NUCLEOTIDE SEQUENCE</scope>
    <source>
        <tissue evidence="1">Shoot tip</tissue>
    </source>
</reference>
<gene>
    <name evidence="1" type="ORF">OIU77_013390</name>
</gene>
<protein>
    <submittedName>
        <fullName evidence="1">Uncharacterized protein</fullName>
    </submittedName>
</protein>